<proteinExistence type="predicted"/>
<sequence length="32" mass="3595">MPTELYASAPWHKGTGTLQYSTLDAYIFDTCI</sequence>
<evidence type="ECO:0000313" key="2">
    <source>
        <dbReference type="Proteomes" id="UP000825935"/>
    </source>
</evidence>
<name>A0A8T2Q2J0_CERRI</name>
<reference evidence="1" key="1">
    <citation type="submission" date="2021-08" db="EMBL/GenBank/DDBJ databases">
        <title>WGS assembly of Ceratopteris richardii.</title>
        <authorList>
            <person name="Marchant D.B."/>
            <person name="Chen G."/>
            <person name="Jenkins J."/>
            <person name="Shu S."/>
            <person name="Leebens-Mack J."/>
            <person name="Grimwood J."/>
            <person name="Schmutz J."/>
            <person name="Soltis P."/>
            <person name="Soltis D."/>
            <person name="Chen Z.-H."/>
        </authorList>
    </citation>
    <scope>NUCLEOTIDE SEQUENCE</scope>
    <source>
        <strain evidence="1">Whitten #5841</strain>
        <tissue evidence="1">Leaf</tissue>
    </source>
</reference>
<gene>
    <name evidence="1" type="ORF">KP509_38G013600</name>
</gene>
<dbReference type="AlphaFoldDB" id="A0A8T2Q2J0"/>
<comment type="caution">
    <text evidence="1">The sequence shown here is derived from an EMBL/GenBank/DDBJ whole genome shotgun (WGS) entry which is preliminary data.</text>
</comment>
<dbReference type="Proteomes" id="UP000825935">
    <property type="component" value="Chromosome 38"/>
</dbReference>
<organism evidence="1 2">
    <name type="scientific">Ceratopteris richardii</name>
    <name type="common">Triangle waterfern</name>
    <dbReference type="NCBI Taxonomy" id="49495"/>
    <lineage>
        <taxon>Eukaryota</taxon>
        <taxon>Viridiplantae</taxon>
        <taxon>Streptophyta</taxon>
        <taxon>Embryophyta</taxon>
        <taxon>Tracheophyta</taxon>
        <taxon>Polypodiopsida</taxon>
        <taxon>Polypodiidae</taxon>
        <taxon>Polypodiales</taxon>
        <taxon>Pteridineae</taxon>
        <taxon>Pteridaceae</taxon>
        <taxon>Parkerioideae</taxon>
        <taxon>Ceratopteris</taxon>
    </lineage>
</organism>
<accession>A0A8T2Q2J0</accession>
<keyword evidence="2" id="KW-1185">Reference proteome</keyword>
<dbReference type="EMBL" id="CM035443">
    <property type="protein sequence ID" value="KAH7277888.1"/>
    <property type="molecule type" value="Genomic_DNA"/>
</dbReference>
<protein>
    <submittedName>
        <fullName evidence="1">Uncharacterized protein</fullName>
    </submittedName>
</protein>
<evidence type="ECO:0000313" key="1">
    <source>
        <dbReference type="EMBL" id="KAH7277888.1"/>
    </source>
</evidence>